<dbReference type="InterPro" id="IPR023346">
    <property type="entry name" value="Lysozyme-like_dom_sf"/>
</dbReference>
<reference evidence="4" key="1">
    <citation type="journal article" date="2019" name="Int. J. Syst. Evol. Microbiol.">
        <title>The Global Catalogue of Microorganisms (GCM) 10K type strain sequencing project: providing services to taxonomists for standard genome sequencing and annotation.</title>
        <authorList>
            <consortium name="The Broad Institute Genomics Platform"/>
            <consortium name="The Broad Institute Genome Sequencing Center for Infectious Disease"/>
            <person name="Wu L."/>
            <person name="Ma J."/>
        </authorList>
    </citation>
    <scope>NUCLEOTIDE SEQUENCE [LARGE SCALE GENOMIC DNA]</scope>
    <source>
        <strain evidence="4">JCM 18054</strain>
    </source>
</reference>
<protein>
    <submittedName>
        <fullName evidence="3">Uncharacterized protein</fullName>
    </submittedName>
</protein>
<evidence type="ECO:0000313" key="4">
    <source>
        <dbReference type="Proteomes" id="UP001500192"/>
    </source>
</evidence>
<evidence type="ECO:0000256" key="2">
    <source>
        <dbReference type="ARBA" id="ARBA00022638"/>
    </source>
</evidence>
<keyword evidence="4" id="KW-1185">Reference proteome</keyword>
<proteinExistence type="predicted"/>
<dbReference type="RefSeq" id="WP_346053792.1">
    <property type="nucleotide sequence ID" value="NZ_BAABIB010000056.1"/>
</dbReference>
<dbReference type="InterPro" id="IPR023347">
    <property type="entry name" value="Lysozyme_dom_sf"/>
</dbReference>
<keyword evidence="2" id="KW-0081">Bacteriolytic enzyme</keyword>
<dbReference type="EMBL" id="BAABIB010000056">
    <property type="protein sequence ID" value="GAA5160740.1"/>
    <property type="molecule type" value="Genomic_DNA"/>
</dbReference>
<name>A0ABP9QEX0_9PSEU</name>
<evidence type="ECO:0000256" key="1">
    <source>
        <dbReference type="ARBA" id="ARBA00022529"/>
    </source>
</evidence>
<comment type="caution">
    <text evidence="3">The sequence shown here is derived from an EMBL/GenBank/DDBJ whole genome shotgun (WGS) entry which is preliminary data.</text>
</comment>
<evidence type="ECO:0000313" key="3">
    <source>
        <dbReference type="EMBL" id="GAA5160740.1"/>
    </source>
</evidence>
<dbReference type="Proteomes" id="UP001500192">
    <property type="component" value="Unassembled WGS sequence"/>
</dbReference>
<organism evidence="3 4">
    <name type="scientific">Amycolatopsis dongchuanensis</name>
    <dbReference type="NCBI Taxonomy" id="1070866"/>
    <lineage>
        <taxon>Bacteria</taxon>
        <taxon>Bacillati</taxon>
        <taxon>Actinomycetota</taxon>
        <taxon>Actinomycetes</taxon>
        <taxon>Pseudonocardiales</taxon>
        <taxon>Pseudonocardiaceae</taxon>
        <taxon>Amycolatopsis</taxon>
    </lineage>
</organism>
<dbReference type="SUPFAM" id="SSF53955">
    <property type="entry name" value="Lysozyme-like"/>
    <property type="match status" value="1"/>
</dbReference>
<gene>
    <name evidence="3" type="ORF">GCM10023214_25020</name>
</gene>
<keyword evidence="1" id="KW-0929">Antimicrobial</keyword>
<accession>A0ABP9QEX0</accession>
<sequence length="222" mass="24508">MWDSVRENWVALNEPLEGVLPFMYLDVRGLVTTGMGNLIDTSKALPATPTDAQREASHALAAEINWLTENGDSATFEQVADEWDAVKKLTDLADRGGGAFAPFTSLHIESDEIDRIVGDKLSSNERFLTNRSEFADFDSWPADAQFGLLSMAWALGAGFRFPHFQDAVAQRDWETAAEECVFGPHRGTIELRNAMDQQCFHNATTVDKQGLDPSVLIISSRG</sequence>
<dbReference type="Gene3D" id="1.10.530.40">
    <property type="match status" value="1"/>
</dbReference>